<comment type="caution">
    <text evidence="1">The sequence shown here is derived from an EMBL/GenBank/DDBJ whole genome shotgun (WGS) entry which is preliminary data.</text>
</comment>
<dbReference type="Proteomes" id="UP001501844">
    <property type="component" value="Unassembled WGS sequence"/>
</dbReference>
<name>A0ABP8F5S4_9BACT</name>
<organism evidence="1 2">
    <name type="scientific">Nibribacter koreensis</name>
    <dbReference type="NCBI Taxonomy" id="1084519"/>
    <lineage>
        <taxon>Bacteria</taxon>
        <taxon>Pseudomonadati</taxon>
        <taxon>Bacteroidota</taxon>
        <taxon>Cytophagia</taxon>
        <taxon>Cytophagales</taxon>
        <taxon>Hymenobacteraceae</taxon>
        <taxon>Nibribacter</taxon>
    </lineage>
</organism>
<dbReference type="EMBL" id="BAABGX010000001">
    <property type="protein sequence ID" value="GAA4295736.1"/>
    <property type="molecule type" value="Genomic_DNA"/>
</dbReference>
<reference evidence="2" key="1">
    <citation type="journal article" date="2019" name="Int. J. Syst. Evol. Microbiol.">
        <title>The Global Catalogue of Microorganisms (GCM) 10K type strain sequencing project: providing services to taxonomists for standard genome sequencing and annotation.</title>
        <authorList>
            <consortium name="The Broad Institute Genomics Platform"/>
            <consortium name="The Broad Institute Genome Sequencing Center for Infectious Disease"/>
            <person name="Wu L."/>
            <person name="Ma J."/>
        </authorList>
    </citation>
    <scope>NUCLEOTIDE SEQUENCE [LARGE SCALE GENOMIC DNA]</scope>
    <source>
        <strain evidence="2">JCM 17917</strain>
    </source>
</reference>
<evidence type="ECO:0000313" key="2">
    <source>
        <dbReference type="Proteomes" id="UP001501844"/>
    </source>
</evidence>
<keyword evidence="2" id="KW-1185">Reference proteome</keyword>
<dbReference type="RefSeq" id="WP_345161403.1">
    <property type="nucleotide sequence ID" value="NZ_BAABGX010000001.1"/>
</dbReference>
<evidence type="ECO:0000313" key="1">
    <source>
        <dbReference type="EMBL" id="GAA4295736.1"/>
    </source>
</evidence>
<protein>
    <submittedName>
        <fullName evidence="1">Uncharacterized protein</fullName>
    </submittedName>
</protein>
<proteinExistence type="predicted"/>
<gene>
    <name evidence="1" type="ORF">GCM10023183_01870</name>
</gene>
<accession>A0ABP8F5S4</accession>
<sequence>MNRIFTKDEINSVLGKESFWNPTRLVNTVGYVYGIPAFDTLLDGKLFTEAGALINIMQRPNGLQIEMARNLKWHSVPLLTSNITEISLEDKEQIKVQKEKSVIGRSIVGGLLLGPVGAVVGGMSGIGTKEVKGEMPDLMISIKHNSNGPEEVIVFSCKYKDRKEVEKFFKAQSAFVKTPATT</sequence>